<dbReference type="Pfam" id="PF13556">
    <property type="entry name" value="HTH_30"/>
    <property type="match status" value="1"/>
</dbReference>
<name>A0ABW8AJE5_9ACTN</name>
<reference evidence="3 4" key="1">
    <citation type="submission" date="2024-10" db="EMBL/GenBank/DDBJ databases">
        <title>The Natural Products Discovery Center: Release of the First 8490 Sequenced Strains for Exploring Actinobacteria Biosynthetic Diversity.</title>
        <authorList>
            <person name="Kalkreuter E."/>
            <person name="Kautsar S.A."/>
            <person name="Yang D."/>
            <person name="Bader C.D."/>
            <person name="Teijaro C.N."/>
            <person name="Fluegel L."/>
            <person name="Davis C.M."/>
            <person name="Simpson J.R."/>
            <person name="Lauterbach L."/>
            <person name="Steele A.D."/>
            <person name="Gui C."/>
            <person name="Meng S."/>
            <person name="Li G."/>
            <person name="Viehrig K."/>
            <person name="Ye F."/>
            <person name="Su P."/>
            <person name="Kiefer A.F."/>
            <person name="Nichols A."/>
            <person name="Cepeda A.J."/>
            <person name="Yan W."/>
            <person name="Fan B."/>
            <person name="Jiang Y."/>
            <person name="Adhikari A."/>
            <person name="Zheng C.-J."/>
            <person name="Schuster L."/>
            <person name="Cowan T.M."/>
            <person name="Smanski M.J."/>
            <person name="Chevrette M.G."/>
            <person name="De Carvalho L.P.S."/>
            <person name="Shen B."/>
        </authorList>
    </citation>
    <scope>NUCLEOTIDE SEQUENCE [LARGE SCALE GENOMIC DNA]</scope>
    <source>
        <strain evidence="3 4">NPDC049639</strain>
    </source>
</reference>
<dbReference type="InterPro" id="IPR025751">
    <property type="entry name" value="RsbRD_N_dom"/>
</dbReference>
<dbReference type="InterPro" id="IPR042070">
    <property type="entry name" value="PucR_C-HTH_sf"/>
</dbReference>
<comment type="caution">
    <text evidence="3">The sequence shown here is derived from an EMBL/GenBank/DDBJ whole genome shotgun (WGS) entry which is preliminary data.</text>
</comment>
<feature type="domain" description="PucR C-terminal helix-turn-helix" evidence="1">
    <location>
        <begin position="310"/>
        <end position="365"/>
    </location>
</feature>
<evidence type="ECO:0000313" key="4">
    <source>
        <dbReference type="Proteomes" id="UP001612915"/>
    </source>
</evidence>
<protein>
    <submittedName>
        <fullName evidence="3">Helix-turn-helix domain-containing protein</fullName>
    </submittedName>
</protein>
<dbReference type="Proteomes" id="UP001612915">
    <property type="component" value="Unassembled WGS sequence"/>
</dbReference>
<dbReference type="RefSeq" id="WP_398274072.1">
    <property type="nucleotide sequence ID" value="NZ_JBITLV010000001.1"/>
</dbReference>
<dbReference type="EMBL" id="JBITLV010000001">
    <property type="protein sequence ID" value="MFI7585711.1"/>
    <property type="molecule type" value="Genomic_DNA"/>
</dbReference>
<dbReference type="InterPro" id="IPR025736">
    <property type="entry name" value="PucR_C-HTH_dom"/>
</dbReference>
<dbReference type="InterPro" id="IPR051448">
    <property type="entry name" value="CdaR-like_regulators"/>
</dbReference>
<dbReference type="Gene3D" id="1.10.10.2840">
    <property type="entry name" value="PucR C-terminal helix-turn-helix domain"/>
    <property type="match status" value="1"/>
</dbReference>
<sequence length="375" mass="40530">MTGDLGPVVRTQPPTEAIAGAVRRLLDQLEPLCAEVFASTILSRPELSVLPAQMLDDIRGSQRRFVTTGLHCVLTGQPFDDLYEAVARTARRRQAQGAPLSYTLRISDDVMRRVMDHVIDELGDHATVEDRAHITSRSLEFLRLLTIASATGLEGSDARRERRARLFELLTDDAPPGPEVTNLASQLGLSLPVRAVVATRDAQAAERLDRMSGAVTAERHGCTVALFGVDPPGLEGPHGLHGLGDPDRPGQYVETVCAAATLAEHLGSGTVTVDEVALLAPVLVLDDGAAAGAVRASFGDLPGTPRGEELLQTVSAALTLGSNAQAARELGVHRHTFEYRLRRFTELTGQDLTDPVVALRCRLGLLRLRMWPYRR</sequence>
<proteinExistence type="predicted"/>
<evidence type="ECO:0000313" key="3">
    <source>
        <dbReference type="EMBL" id="MFI7585711.1"/>
    </source>
</evidence>
<dbReference type="Pfam" id="PF14361">
    <property type="entry name" value="RsbRD_N"/>
    <property type="match status" value="1"/>
</dbReference>
<evidence type="ECO:0000259" key="1">
    <source>
        <dbReference type="Pfam" id="PF13556"/>
    </source>
</evidence>
<feature type="domain" description="RsbT co-antagonist protein RsbRD N-terminal" evidence="2">
    <location>
        <begin position="33"/>
        <end position="163"/>
    </location>
</feature>
<organism evidence="3 4">
    <name type="scientific">Spongisporangium articulatum</name>
    <dbReference type="NCBI Taxonomy" id="3362603"/>
    <lineage>
        <taxon>Bacteria</taxon>
        <taxon>Bacillati</taxon>
        <taxon>Actinomycetota</taxon>
        <taxon>Actinomycetes</taxon>
        <taxon>Kineosporiales</taxon>
        <taxon>Kineosporiaceae</taxon>
        <taxon>Spongisporangium</taxon>
    </lineage>
</organism>
<evidence type="ECO:0000259" key="2">
    <source>
        <dbReference type="Pfam" id="PF14361"/>
    </source>
</evidence>
<keyword evidence="4" id="KW-1185">Reference proteome</keyword>
<gene>
    <name evidence="3" type="ORF">ACIB24_01400</name>
</gene>
<dbReference type="PANTHER" id="PTHR33744">
    <property type="entry name" value="CARBOHYDRATE DIACID REGULATOR"/>
    <property type="match status" value="1"/>
</dbReference>
<accession>A0ABW8AJE5</accession>